<dbReference type="AlphaFoldDB" id="A0A383F3Z3"/>
<reference evidence="1" key="1">
    <citation type="submission" date="2018-05" db="EMBL/GenBank/DDBJ databases">
        <authorList>
            <person name="Lanie J.A."/>
            <person name="Ng W.-L."/>
            <person name="Kazmierczak K.M."/>
            <person name="Andrzejewski T.M."/>
            <person name="Davidsen T.M."/>
            <person name="Wayne K.J."/>
            <person name="Tettelin H."/>
            <person name="Glass J.I."/>
            <person name="Rusch D."/>
            <person name="Podicherti R."/>
            <person name="Tsui H.-C.T."/>
            <person name="Winkler M.E."/>
        </authorList>
    </citation>
    <scope>NUCLEOTIDE SEQUENCE</scope>
</reference>
<dbReference type="EMBL" id="UINC01231248">
    <property type="protein sequence ID" value="SVE63701.1"/>
    <property type="molecule type" value="Genomic_DNA"/>
</dbReference>
<proteinExistence type="predicted"/>
<feature type="non-terminal residue" evidence="1">
    <location>
        <position position="28"/>
    </location>
</feature>
<name>A0A383F3Z3_9ZZZZ</name>
<organism evidence="1">
    <name type="scientific">marine metagenome</name>
    <dbReference type="NCBI Taxonomy" id="408172"/>
    <lineage>
        <taxon>unclassified sequences</taxon>
        <taxon>metagenomes</taxon>
        <taxon>ecological metagenomes</taxon>
    </lineage>
</organism>
<sequence>MAKPIYRPWFDAATDSPLLTEYARKLDS</sequence>
<accession>A0A383F3Z3</accession>
<protein>
    <submittedName>
        <fullName evidence="1">Uncharacterized protein</fullName>
    </submittedName>
</protein>
<evidence type="ECO:0000313" key="1">
    <source>
        <dbReference type="EMBL" id="SVE63701.1"/>
    </source>
</evidence>
<gene>
    <name evidence="1" type="ORF">METZ01_LOCUS516555</name>
</gene>